<evidence type="ECO:0000313" key="3">
    <source>
        <dbReference type="Proteomes" id="UP000198211"/>
    </source>
</evidence>
<gene>
    <name evidence="2" type="ORF">PHMEG_00032529</name>
</gene>
<reference evidence="3" key="1">
    <citation type="submission" date="2017-03" db="EMBL/GenBank/DDBJ databases">
        <title>Phytopthora megakarya and P. palmivora, two closely related causual agents of cacao black pod achieved similar genome size and gene model numbers by different mechanisms.</title>
        <authorList>
            <person name="Ali S."/>
            <person name="Shao J."/>
            <person name="Larry D.J."/>
            <person name="Kronmiller B."/>
            <person name="Shen D."/>
            <person name="Strem M.D."/>
            <person name="Melnick R.L."/>
            <person name="Guiltinan M.J."/>
            <person name="Tyler B.M."/>
            <person name="Meinhardt L.W."/>
            <person name="Bailey B.A."/>
        </authorList>
    </citation>
    <scope>NUCLEOTIDE SEQUENCE [LARGE SCALE GENOMIC DNA]</scope>
    <source>
        <strain evidence="3">zdho120</strain>
    </source>
</reference>
<organism evidence="2 3">
    <name type="scientific">Phytophthora megakarya</name>
    <dbReference type="NCBI Taxonomy" id="4795"/>
    <lineage>
        <taxon>Eukaryota</taxon>
        <taxon>Sar</taxon>
        <taxon>Stramenopiles</taxon>
        <taxon>Oomycota</taxon>
        <taxon>Peronosporomycetes</taxon>
        <taxon>Peronosporales</taxon>
        <taxon>Peronosporaceae</taxon>
        <taxon>Phytophthora</taxon>
    </lineage>
</organism>
<dbReference type="OrthoDB" id="96218at2759"/>
<evidence type="ECO:0000313" key="2">
    <source>
        <dbReference type="EMBL" id="OWY97033.1"/>
    </source>
</evidence>
<dbReference type="AlphaFoldDB" id="A0A225UVE5"/>
<name>A0A225UVE5_9STRA</name>
<comment type="caution">
    <text evidence="2">The sequence shown here is derived from an EMBL/GenBank/DDBJ whole genome shotgun (WGS) entry which is preliminary data.</text>
</comment>
<feature type="compositionally biased region" description="Low complexity" evidence="1">
    <location>
        <begin position="142"/>
        <end position="160"/>
    </location>
</feature>
<feature type="non-terminal residue" evidence="2">
    <location>
        <position position="160"/>
    </location>
</feature>
<evidence type="ECO:0008006" key="4">
    <source>
        <dbReference type="Google" id="ProtNLM"/>
    </source>
</evidence>
<proteinExistence type="predicted"/>
<feature type="region of interest" description="Disordered" evidence="1">
    <location>
        <begin position="119"/>
        <end position="160"/>
    </location>
</feature>
<sequence length="160" mass="18058">MTLLNHHRELVAKLKSVRYLHVVREYNAAADSLAGEALEPKVSKVVLNDHRKPELKELNRIQEMIYESSSDDIKAVNTSSGTFVQSLDGKTRHIHAIDSYILLQRKTFADFVHQEHAEVSATTQSQTKTKKKRVHFDDEVPEGTTTAEATEAATENSEMQ</sequence>
<dbReference type="EMBL" id="NBNE01010919">
    <property type="protein sequence ID" value="OWY97033.1"/>
    <property type="molecule type" value="Genomic_DNA"/>
</dbReference>
<accession>A0A225UVE5</accession>
<evidence type="ECO:0000256" key="1">
    <source>
        <dbReference type="SAM" id="MobiDB-lite"/>
    </source>
</evidence>
<dbReference type="Proteomes" id="UP000198211">
    <property type="component" value="Unassembled WGS sequence"/>
</dbReference>
<keyword evidence="3" id="KW-1185">Reference proteome</keyword>
<protein>
    <recommendedName>
        <fullName evidence="4">RNase H type-1 domain-containing protein</fullName>
    </recommendedName>
</protein>